<feature type="non-terminal residue" evidence="1">
    <location>
        <position position="86"/>
    </location>
</feature>
<dbReference type="Proteomes" id="UP001497444">
    <property type="component" value="Unassembled WGS sequence"/>
</dbReference>
<name>A0ABP0VGE5_9BRYO</name>
<evidence type="ECO:0000313" key="1">
    <source>
        <dbReference type="EMBL" id="CAK9252928.1"/>
    </source>
</evidence>
<evidence type="ECO:0000313" key="2">
    <source>
        <dbReference type="Proteomes" id="UP001497444"/>
    </source>
</evidence>
<accession>A0ABP0VGE5</accession>
<reference evidence="1" key="1">
    <citation type="submission" date="2024-02" db="EMBL/GenBank/DDBJ databases">
        <authorList>
            <consortium name="ELIXIR-Norway"/>
            <consortium name="Elixir Norway"/>
        </authorList>
    </citation>
    <scope>NUCLEOTIDE SEQUENCE</scope>
</reference>
<gene>
    <name evidence="1" type="ORF">CSSPJE1EN1_LOCUS28306</name>
</gene>
<keyword evidence="2" id="KW-1185">Reference proteome</keyword>
<organism evidence="1 2">
    <name type="scientific">Sphagnum jensenii</name>
    <dbReference type="NCBI Taxonomy" id="128206"/>
    <lineage>
        <taxon>Eukaryota</taxon>
        <taxon>Viridiplantae</taxon>
        <taxon>Streptophyta</taxon>
        <taxon>Embryophyta</taxon>
        <taxon>Bryophyta</taxon>
        <taxon>Sphagnophytina</taxon>
        <taxon>Sphagnopsida</taxon>
        <taxon>Sphagnales</taxon>
        <taxon>Sphagnaceae</taxon>
        <taxon>Sphagnum</taxon>
    </lineage>
</organism>
<comment type="caution">
    <text evidence="1">The sequence shown here is derived from an EMBL/GenBank/DDBJ whole genome shotgun (WGS) entry which is preliminary data.</text>
</comment>
<proteinExistence type="predicted"/>
<protein>
    <submittedName>
        <fullName evidence="1">Uncharacterized protein</fullName>
    </submittedName>
</protein>
<dbReference type="EMBL" id="CAXAQS010000735">
    <property type="protein sequence ID" value="CAK9252928.1"/>
    <property type="molecule type" value="Genomic_DNA"/>
</dbReference>
<sequence>MLLLVPPGTSTTSSPNLINSAFAPLKLPSSGFIFSGNYSPSVIKDTIPELKASVTQAFAQNVSKKYYSLKDFFVGTVDLSKSYETP</sequence>